<sequence length="207" mass="23879">MSSSILLFPDEILECIIGSLNKQDTINLSLVHSRFTKLCQIKLLKRIYIYNDDKFFKFTKKSKYIDEYLNFTSIGLSKFVKLLNSSQGNSISSKIQEIIVANDDIAYLDYYEFMKRKKLPVKYDRIKEMEINKWFQTQNIGQDVAISMELGDLKRRSGLLASVNNKPKPNDYGDHFVAVIMIIAAVIGVMYYFGYFDGSLLNILFGV</sequence>
<dbReference type="STRING" id="294747.C5MEJ1"/>
<dbReference type="AlphaFoldDB" id="C5MEJ1"/>
<dbReference type="VEuPathDB" id="FungiDB:CTRG_04484"/>
<keyword evidence="1" id="KW-0472">Membrane</keyword>
<dbReference type="HOGENOM" id="CLU_1175261_0_0_1"/>
<dbReference type="KEGG" id="ctp:CTRG_04484"/>
<dbReference type="GeneID" id="8299853"/>
<protein>
    <recommendedName>
        <fullName evidence="2">F-box domain-containing protein</fullName>
    </recommendedName>
</protein>
<keyword evidence="1" id="KW-1133">Transmembrane helix</keyword>
<evidence type="ECO:0000313" key="3">
    <source>
        <dbReference type="EMBL" id="EER31701.1"/>
    </source>
</evidence>
<reference evidence="3 4" key="1">
    <citation type="journal article" date="2009" name="Nature">
        <title>Evolution of pathogenicity and sexual reproduction in eight Candida genomes.</title>
        <authorList>
            <person name="Butler G."/>
            <person name="Rasmussen M.D."/>
            <person name="Lin M.F."/>
            <person name="Santos M.A."/>
            <person name="Sakthikumar S."/>
            <person name="Munro C.A."/>
            <person name="Rheinbay E."/>
            <person name="Grabherr M."/>
            <person name="Forche A."/>
            <person name="Reedy J.L."/>
            <person name="Agrafioti I."/>
            <person name="Arnaud M.B."/>
            <person name="Bates S."/>
            <person name="Brown A.J."/>
            <person name="Brunke S."/>
            <person name="Costanzo M.C."/>
            <person name="Fitzpatrick D.A."/>
            <person name="de Groot P.W."/>
            <person name="Harris D."/>
            <person name="Hoyer L.L."/>
            <person name="Hube B."/>
            <person name="Klis F.M."/>
            <person name="Kodira C."/>
            <person name="Lennard N."/>
            <person name="Logue M.E."/>
            <person name="Martin R."/>
            <person name="Neiman A.M."/>
            <person name="Nikolaou E."/>
            <person name="Quail M.A."/>
            <person name="Quinn J."/>
            <person name="Santos M.C."/>
            <person name="Schmitzberger F.F."/>
            <person name="Sherlock G."/>
            <person name="Shah P."/>
            <person name="Silverstein K.A."/>
            <person name="Skrzypek M.S."/>
            <person name="Soll D."/>
            <person name="Staggs R."/>
            <person name="Stansfield I."/>
            <person name="Stumpf M.P."/>
            <person name="Sudbery P.E."/>
            <person name="Srikantha T."/>
            <person name="Zeng Q."/>
            <person name="Berman J."/>
            <person name="Berriman M."/>
            <person name="Heitman J."/>
            <person name="Gow N.A."/>
            <person name="Lorenz M.C."/>
            <person name="Birren B.W."/>
            <person name="Kellis M."/>
            <person name="Cuomo C.A."/>
        </authorList>
    </citation>
    <scope>NUCLEOTIDE SEQUENCE [LARGE SCALE GENOMIC DNA]</scope>
    <source>
        <strain evidence="4">ATCC MYA-3404 / T1</strain>
    </source>
</reference>
<evidence type="ECO:0000256" key="1">
    <source>
        <dbReference type="SAM" id="Phobius"/>
    </source>
</evidence>
<evidence type="ECO:0000313" key="4">
    <source>
        <dbReference type="Proteomes" id="UP000002037"/>
    </source>
</evidence>
<dbReference type="OrthoDB" id="4027021at2759"/>
<organism evidence="3 4">
    <name type="scientific">Candida tropicalis (strain ATCC MYA-3404 / T1)</name>
    <name type="common">Yeast</name>
    <dbReference type="NCBI Taxonomy" id="294747"/>
    <lineage>
        <taxon>Eukaryota</taxon>
        <taxon>Fungi</taxon>
        <taxon>Dikarya</taxon>
        <taxon>Ascomycota</taxon>
        <taxon>Saccharomycotina</taxon>
        <taxon>Pichiomycetes</taxon>
        <taxon>Debaryomycetaceae</taxon>
        <taxon>Candida/Lodderomyces clade</taxon>
        <taxon>Candida</taxon>
    </lineage>
</organism>
<gene>
    <name evidence="3" type="ORF">CTRG_04484</name>
</gene>
<dbReference type="Proteomes" id="UP000002037">
    <property type="component" value="Unassembled WGS sequence"/>
</dbReference>
<accession>C5MEJ1</accession>
<keyword evidence="1" id="KW-0812">Transmembrane</keyword>
<dbReference type="RefSeq" id="XP_002550186.1">
    <property type="nucleotide sequence ID" value="XM_002550140.1"/>
</dbReference>
<dbReference type="SUPFAM" id="SSF81383">
    <property type="entry name" value="F-box domain"/>
    <property type="match status" value="1"/>
</dbReference>
<dbReference type="InterPro" id="IPR001810">
    <property type="entry name" value="F-box_dom"/>
</dbReference>
<proteinExistence type="predicted"/>
<dbReference type="PROSITE" id="PS50181">
    <property type="entry name" value="FBOX"/>
    <property type="match status" value="1"/>
</dbReference>
<name>C5MEJ1_CANTT</name>
<feature type="domain" description="F-box" evidence="2">
    <location>
        <begin position="2"/>
        <end position="59"/>
    </location>
</feature>
<dbReference type="InterPro" id="IPR036047">
    <property type="entry name" value="F-box-like_dom_sf"/>
</dbReference>
<feature type="transmembrane region" description="Helical" evidence="1">
    <location>
        <begin position="176"/>
        <end position="195"/>
    </location>
</feature>
<dbReference type="EMBL" id="GG692400">
    <property type="protein sequence ID" value="EER31701.1"/>
    <property type="molecule type" value="Genomic_DNA"/>
</dbReference>
<keyword evidence="4" id="KW-1185">Reference proteome</keyword>
<evidence type="ECO:0000259" key="2">
    <source>
        <dbReference type="PROSITE" id="PS50181"/>
    </source>
</evidence>